<feature type="domain" description="CRAL-TRIO" evidence="1">
    <location>
        <begin position="137"/>
        <end position="259"/>
    </location>
</feature>
<dbReference type="HOGENOM" id="CLU_046597_3_1_1"/>
<dbReference type="AlphaFoldDB" id="B4LJA0"/>
<dbReference type="PANTHER" id="PTHR10174:SF216">
    <property type="entry name" value="CRAL-TRIO DOMAIN-CONTAINING PROTEIN-RELATED"/>
    <property type="match status" value="1"/>
</dbReference>
<accession>B4LJA0</accession>
<evidence type="ECO:0000313" key="3">
    <source>
        <dbReference type="Proteomes" id="UP000008792"/>
    </source>
</evidence>
<dbReference type="PhylomeDB" id="B4LJA0"/>
<dbReference type="KEGG" id="dvi:6625113"/>
<evidence type="ECO:0000259" key="1">
    <source>
        <dbReference type="PROSITE" id="PS50191"/>
    </source>
</evidence>
<dbReference type="OrthoDB" id="6682367at2759"/>
<dbReference type="EMBL" id="CH940648">
    <property type="protein sequence ID" value="EDW60480.1"/>
    <property type="molecule type" value="Genomic_DNA"/>
</dbReference>
<keyword evidence="3" id="KW-1185">Reference proteome</keyword>
<dbReference type="InterPro" id="IPR036865">
    <property type="entry name" value="CRAL-TRIO_dom_sf"/>
</dbReference>
<dbReference type="InterPro" id="IPR036273">
    <property type="entry name" value="CRAL/TRIO_N_dom_sf"/>
</dbReference>
<dbReference type="SUPFAM" id="SSF46938">
    <property type="entry name" value="CRAL/TRIO N-terminal domain"/>
    <property type="match status" value="1"/>
</dbReference>
<dbReference type="Gene3D" id="3.40.525.10">
    <property type="entry name" value="CRAL-TRIO lipid binding domain"/>
    <property type="match status" value="1"/>
</dbReference>
<dbReference type="PROSITE" id="PS50191">
    <property type="entry name" value="CRAL_TRIO"/>
    <property type="match status" value="1"/>
</dbReference>
<dbReference type="OMA" id="YTIKTLM"/>
<dbReference type="InParanoid" id="B4LJA0"/>
<dbReference type="SMART" id="SM01100">
    <property type="entry name" value="CRAL_TRIO_N"/>
    <property type="match status" value="1"/>
</dbReference>
<name>B4LJA0_DROVI</name>
<dbReference type="GO" id="GO:1902936">
    <property type="term" value="F:phosphatidylinositol bisphosphate binding"/>
    <property type="evidence" value="ECO:0007669"/>
    <property type="project" value="TreeGrafter"/>
</dbReference>
<dbReference type="Proteomes" id="UP000008792">
    <property type="component" value="Unassembled WGS sequence"/>
</dbReference>
<evidence type="ECO:0000313" key="2">
    <source>
        <dbReference type="EMBL" id="EDW60480.1"/>
    </source>
</evidence>
<dbReference type="CDD" id="cd00170">
    <property type="entry name" value="SEC14"/>
    <property type="match status" value="1"/>
</dbReference>
<dbReference type="Gene3D" id="1.10.8.20">
    <property type="entry name" value="N-terminal domain of phosphatidylinositol transfer protein sec14p"/>
    <property type="match status" value="1"/>
</dbReference>
<dbReference type="FunCoup" id="B4LJA0">
    <property type="interactions" value="18"/>
</dbReference>
<proteinExistence type="predicted"/>
<organism evidence="2 3">
    <name type="scientific">Drosophila virilis</name>
    <name type="common">Fruit fly</name>
    <dbReference type="NCBI Taxonomy" id="7244"/>
    <lineage>
        <taxon>Eukaryota</taxon>
        <taxon>Metazoa</taxon>
        <taxon>Ecdysozoa</taxon>
        <taxon>Arthropoda</taxon>
        <taxon>Hexapoda</taxon>
        <taxon>Insecta</taxon>
        <taxon>Pterygota</taxon>
        <taxon>Neoptera</taxon>
        <taxon>Endopterygota</taxon>
        <taxon>Diptera</taxon>
        <taxon>Brachycera</taxon>
        <taxon>Muscomorpha</taxon>
        <taxon>Ephydroidea</taxon>
        <taxon>Drosophilidae</taxon>
        <taxon>Drosophila</taxon>
    </lineage>
</organism>
<protein>
    <recommendedName>
        <fullName evidence="1">CRAL-TRIO domain-containing protein</fullName>
    </recommendedName>
</protein>
<dbReference type="SUPFAM" id="SSF52087">
    <property type="entry name" value="CRAL/TRIO domain"/>
    <property type="match status" value="1"/>
</dbReference>
<gene>
    <name evidence="2" type="primary">Dvir\GJ20839</name>
    <name evidence="2" type="ORF">Dvir_GJ20839</name>
</gene>
<dbReference type="PANTHER" id="PTHR10174">
    <property type="entry name" value="ALPHA-TOCOPHEROL TRANSFER PROTEIN-RELATED"/>
    <property type="match status" value="1"/>
</dbReference>
<reference evidence="2 3" key="1">
    <citation type="journal article" date="2007" name="Nature">
        <title>Evolution of genes and genomes on the Drosophila phylogeny.</title>
        <authorList>
            <consortium name="Drosophila 12 Genomes Consortium"/>
            <person name="Clark A.G."/>
            <person name="Eisen M.B."/>
            <person name="Smith D.R."/>
            <person name="Bergman C.M."/>
            <person name="Oliver B."/>
            <person name="Markow T.A."/>
            <person name="Kaufman T.C."/>
            <person name="Kellis M."/>
            <person name="Gelbart W."/>
            <person name="Iyer V.N."/>
            <person name="Pollard D.A."/>
            <person name="Sackton T.B."/>
            <person name="Larracuente A.M."/>
            <person name="Singh N.D."/>
            <person name="Abad J.P."/>
            <person name="Abt D.N."/>
            <person name="Adryan B."/>
            <person name="Aguade M."/>
            <person name="Akashi H."/>
            <person name="Anderson W.W."/>
            <person name="Aquadro C.F."/>
            <person name="Ardell D.H."/>
            <person name="Arguello R."/>
            <person name="Artieri C.G."/>
            <person name="Barbash D.A."/>
            <person name="Barker D."/>
            <person name="Barsanti P."/>
            <person name="Batterham P."/>
            <person name="Batzoglou S."/>
            <person name="Begun D."/>
            <person name="Bhutkar A."/>
            <person name="Blanco E."/>
            <person name="Bosak S.A."/>
            <person name="Bradley R.K."/>
            <person name="Brand A.D."/>
            <person name="Brent M.R."/>
            <person name="Brooks A.N."/>
            <person name="Brown R.H."/>
            <person name="Butlin R.K."/>
            <person name="Caggese C."/>
            <person name="Calvi B.R."/>
            <person name="Bernardo de Carvalho A."/>
            <person name="Caspi A."/>
            <person name="Castrezana S."/>
            <person name="Celniker S.E."/>
            <person name="Chang J.L."/>
            <person name="Chapple C."/>
            <person name="Chatterji S."/>
            <person name="Chinwalla A."/>
            <person name="Civetta A."/>
            <person name="Clifton S.W."/>
            <person name="Comeron J.M."/>
            <person name="Costello J.C."/>
            <person name="Coyne J.A."/>
            <person name="Daub J."/>
            <person name="David R.G."/>
            <person name="Delcher A.L."/>
            <person name="Delehaunty K."/>
            <person name="Do C.B."/>
            <person name="Ebling H."/>
            <person name="Edwards K."/>
            <person name="Eickbush T."/>
            <person name="Evans J.D."/>
            <person name="Filipski A."/>
            <person name="Findeiss S."/>
            <person name="Freyhult E."/>
            <person name="Fulton L."/>
            <person name="Fulton R."/>
            <person name="Garcia A.C."/>
            <person name="Gardiner A."/>
            <person name="Garfield D.A."/>
            <person name="Garvin B.E."/>
            <person name="Gibson G."/>
            <person name="Gilbert D."/>
            <person name="Gnerre S."/>
            <person name="Godfrey J."/>
            <person name="Good R."/>
            <person name="Gotea V."/>
            <person name="Gravely B."/>
            <person name="Greenberg A.J."/>
            <person name="Griffiths-Jones S."/>
            <person name="Gross S."/>
            <person name="Guigo R."/>
            <person name="Gustafson E.A."/>
            <person name="Haerty W."/>
            <person name="Hahn M.W."/>
            <person name="Halligan D.L."/>
            <person name="Halpern A.L."/>
            <person name="Halter G.M."/>
            <person name="Han M.V."/>
            <person name="Heger A."/>
            <person name="Hillier L."/>
            <person name="Hinrichs A.S."/>
            <person name="Holmes I."/>
            <person name="Hoskins R.A."/>
            <person name="Hubisz M.J."/>
            <person name="Hultmark D."/>
            <person name="Huntley M.A."/>
            <person name="Jaffe D.B."/>
            <person name="Jagadeeshan S."/>
            <person name="Jeck W.R."/>
            <person name="Johnson J."/>
            <person name="Jones C.D."/>
            <person name="Jordan W.C."/>
            <person name="Karpen G.H."/>
            <person name="Kataoka E."/>
            <person name="Keightley P.D."/>
            <person name="Kheradpour P."/>
            <person name="Kirkness E.F."/>
            <person name="Koerich L.B."/>
            <person name="Kristiansen K."/>
            <person name="Kudrna D."/>
            <person name="Kulathinal R.J."/>
            <person name="Kumar S."/>
            <person name="Kwok R."/>
            <person name="Lander E."/>
            <person name="Langley C.H."/>
            <person name="Lapoint R."/>
            <person name="Lazzaro B.P."/>
            <person name="Lee S.J."/>
            <person name="Levesque L."/>
            <person name="Li R."/>
            <person name="Lin C.F."/>
            <person name="Lin M.F."/>
            <person name="Lindblad-Toh K."/>
            <person name="Llopart A."/>
            <person name="Long M."/>
            <person name="Low L."/>
            <person name="Lozovsky E."/>
            <person name="Lu J."/>
            <person name="Luo M."/>
            <person name="Machado C.A."/>
            <person name="Makalowski W."/>
            <person name="Marzo M."/>
            <person name="Matsuda M."/>
            <person name="Matzkin L."/>
            <person name="McAllister B."/>
            <person name="McBride C.S."/>
            <person name="McKernan B."/>
            <person name="McKernan K."/>
            <person name="Mendez-Lago M."/>
            <person name="Minx P."/>
            <person name="Mollenhauer M.U."/>
            <person name="Montooth K."/>
            <person name="Mount S.M."/>
            <person name="Mu X."/>
            <person name="Myers E."/>
            <person name="Negre B."/>
            <person name="Newfeld S."/>
            <person name="Nielsen R."/>
            <person name="Noor M.A."/>
            <person name="O'Grady P."/>
            <person name="Pachter L."/>
            <person name="Papaceit M."/>
            <person name="Parisi M.J."/>
            <person name="Parisi M."/>
            <person name="Parts L."/>
            <person name="Pedersen J.S."/>
            <person name="Pesole G."/>
            <person name="Phillippy A.M."/>
            <person name="Ponting C.P."/>
            <person name="Pop M."/>
            <person name="Porcelli D."/>
            <person name="Powell J.R."/>
            <person name="Prohaska S."/>
            <person name="Pruitt K."/>
            <person name="Puig M."/>
            <person name="Quesneville H."/>
            <person name="Ram K.R."/>
            <person name="Rand D."/>
            <person name="Rasmussen M.D."/>
            <person name="Reed L.K."/>
            <person name="Reenan R."/>
            <person name="Reily A."/>
            <person name="Remington K.A."/>
            <person name="Rieger T.T."/>
            <person name="Ritchie M.G."/>
            <person name="Robin C."/>
            <person name="Rogers Y.H."/>
            <person name="Rohde C."/>
            <person name="Rozas J."/>
            <person name="Rubenfield M.J."/>
            <person name="Ruiz A."/>
            <person name="Russo S."/>
            <person name="Salzberg S.L."/>
            <person name="Sanchez-Gracia A."/>
            <person name="Saranga D.J."/>
            <person name="Sato H."/>
            <person name="Schaeffer S.W."/>
            <person name="Schatz M.C."/>
            <person name="Schlenke T."/>
            <person name="Schwartz R."/>
            <person name="Segarra C."/>
            <person name="Singh R.S."/>
            <person name="Sirot L."/>
            <person name="Sirota M."/>
            <person name="Sisneros N.B."/>
            <person name="Smith C.D."/>
            <person name="Smith T.F."/>
            <person name="Spieth J."/>
            <person name="Stage D.E."/>
            <person name="Stark A."/>
            <person name="Stephan W."/>
            <person name="Strausberg R.L."/>
            <person name="Strempel S."/>
            <person name="Sturgill D."/>
            <person name="Sutton G."/>
            <person name="Sutton G.G."/>
            <person name="Tao W."/>
            <person name="Teichmann S."/>
            <person name="Tobari Y.N."/>
            <person name="Tomimura Y."/>
            <person name="Tsolas J.M."/>
            <person name="Valente V.L."/>
            <person name="Venter E."/>
            <person name="Venter J.C."/>
            <person name="Vicario S."/>
            <person name="Vieira F.G."/>
            <person name="Vilella A.J."/>
            <person name="Villasante A."/>
            <person name="Walenz B."/>
            <person name="Wang J."/>
            <person name="Wasserman M."/>
            <person name="Watts T."/>
            <person name="Wilson D."/>
            <person name="Wilson R.K."/>
            <person name="Wing R.A."/>
            <person name="Wolfner M.F."/>
            <person name="Wong A."/>
            <person name="Wong G.K."/>
            <person name="Wu C.I."/>
            <person name="Wu G."/>
            <person name="Yamamoto D."/>
            <person name="Yang H.P."/>
            <person name="Yang S.P."/>
            <person name="Yorke J.A."/>
            <person name="Yoshida K."/>
            <person name="Zdobnov E."/>
            <person name="Zhang P."/>
            <person name="Zhang Y."/>
            <person name="Zimin A.V."/>
            <person name="Baldwin J."/>
            <person name="Abdouelleil A."/>
            <person name="Abdulkadir J."/>
            <person name="Abebe A."/>
            <person name="Abera B."/>
            <person name="Abreu J."/>
            <person name="Acer S.C."/>
            <person name="Aftuck L."/>
            <person name="Alexander A."/>
            <person name="An P."/>
            <person name="Anderson E."/>
            <person name="Anderson S."/>
            <person name="Arachi H."/>
            <person name="Azer M."/>
            <person name="Bachantsang P."/>
            <person name="Barry A."/>
            <person name="Bayul T."/>
            <person name="Berlin A."/>
            <person name="Bessette D."/>
            <person name="Bloom T."/>
            <person name="Blye J."/>
            <person name="Boguslavskiy L."/>
            <person name="Bonnet C."/>
            <person name="Boukhgalter B."/>
            <person name="Bourzgui I."/>
            <person name="Brown A."/>
            <person name="Cahill P."/>
            <person name="Channer S."/>
            <person name="Cheshatsang Y."/>
            <person name="Chuda L."/>
            <person name="Citroen M."/>
            <person name="Collymore A."/>
            <person name="Cooke P."/>
            <person name="Costello M."/>
            <person name="D'Aco K."/>
            <person name="Daza R."/>
            <person name="De Haan G."/>
            <person name="DeGray S."/>
            <person name="DeMaso C."/>
            <person name="Dhargay N."/>
            <person name="Dooley K."/>
            <person name="Dooley E."/>
            <person name="Doricent M."/>
            <person name="Dorje P."/>
            <person name="Dorjee K."/>
            <person name="Dupes A."/>
            <person name="Elong R."/>
            <person name="Falk J."/>
            <person name="Farina A."/>
            <person name="Faro S."/>
            <person name="Ferguson D."/>
            <person name="Fisher S."/>
            <person name="Foley C.D."/>
            <person name="Franke A."/>
            <person name="Friedrich D."/>
            <person name="Gadbois L."/>
            <person name="Gearin G."/>
            <person name="Gearin C.R."/>
            <person name="Giannoukos G."/>
            <person name="Goode T."/>
            <person name="Graham J."/>
            <person name="Grandbois E."/>
            <person name="Grewal S."/>
            <person name="Gyaltsen K."/>
            <person name="Hafez N."/>
            <person name="Hagos B."/>
            <person name="Hall J."/>
            <person name="Henson C."/>
            <person name="Hollinger A."/>
            <person name="Honan T."/>
            <person name="Huard M.D."/>
            <person name="Hughes L."/>
            <person name="Hurhula B."/>
            <person name="Husby M.E."/>
            <person name="Kamat A."/>
            <person name="Kanga B."/>
            <person name="Kashin S."/>
            <person name="Khazanovich D."/>
            <person name="Kisner P."/>
            <person name="Lance K."/>
            <person name="Lara M."/>
            <person name="Lee W."/>
            <person name="Lennon N."/>
            <person name="Letendre F."/>
            <person name="LeVine R."/>
            <person name="Lipovsky A."/>
            <person name="Liu X."/>
            <person name="Liu J."/>
            <person name="Liu S."/>
            <person name="Lokyitsang T."/>
            <person name="Lokyitsang Y."/>
            <person name="Lubonja R."/>
            <person name="Lui A."/>
            <person name="MacDonald P."/>
            <person name="Magnisalis V."/>
            <person name="Maru K."/>
            <person name="Matthews C."/>
            <person name="McCusker W."/>
            <person name="McDonough S."/>
            <person name="Mehta T."/>
            <person name="Meldrim J."/>
            <person name="Meneus L."/>
            <person name="Mihai O."/>
            <person name="Mihalev A."/>
            <person name="Mihova T."/>
            <person name="Mittelman R."/>
            <person name="Mlenga V."/>
            <person name="Montmayeur A."/>
            <person name="Mulrain L."/>
            <person name="Navidi A."/>
            <person name="Naylor J."/>
            <person name="Negash T."/>
            <person name="Nguyen T."/>
            <person name="Nguyen N."/>
            <person name="Nicol R."/>
            <person name="Norbu C."/>
            <person name="Norbu N."/>
            <person name="Novod N."/>
            <person name="O'Neill B."/>
            <person name="Osman S."/>
            <person name="Markiewicz E."/>
            <person name="Oyono O.L."/>
            <person name="Patti C."/>
            <person name="Phunkhang P."/>
            <person name="Pierre F."/>
            <person name="Priest M."/>
            <person name="Raghuraman S."/>
            <person name="Rege F."/>
            <person name="Reyes R."/>
            <person name="Rise C."/>
            <person name="Rogov P."/>
            <person name="Ross K."/>
            <person name="Ryan E."/>
            <person name="Settipalli S."/>
            <person name="Shea T."/>
            <person name="Sherpa N."/>
            <person name="Shi L."/>
            <person name="Shih D."/>
            <person name="Sparrow T."/>
            <person name="Spaulding J."/>
            <person name="Stalker J."/>
            <person name="Stange-Thomann N."/>
            <person name="Stavropoulos S."/>
            <person name="Stone C."/>
            <person name="Strader C."/>
            <person name="Tesfaye S."/>
            <person name="Thomson T."/>
            <person name="Thoulutsang Y."/>
            <person name="Thoulutsang D."/>
            <person name="Topham K."/>
            <person name="Topping I."/>
            <person name="Tsamla T."/>
            <person name="Vassiliev H."/>
            <person name="Vo A."/>
            <person name="Wangchuk T."/>
            <person name="Wangdi T."/>
            <person name="Weiand M."/>
            <person name="Wilkinson J."/>
            <person name="Wilson A."/>
            <person name="Yadav S."/>
            <person name="Young G."/>
            <person name="Yu Q."/>
            <person name="Zembek L."/>
            <person name="Zhong D."/>
            <person name="Zimmer A."/>
            <person name="Zwirko Z."/>
            <person name="Jaffe D.B."/>
            <person name="Alvarez P."/>
            <person name="Brockman W."/>
            <person name="Butler J."/>
            <person name="Chin C."/>
            <person name="Gnerre S."/>
            <person name="Grabherr M."/>
            <person name="Kleber M."/>
            <person name="Mauceli E."/>
            <person name="MacCallum I."/>
        </authorList>
    </citation>
    <scope>NUCLEOTIDE SEQUENCE [LARGE SCALE GENOMIC DNA]</scope>
    <source>
        <strain evidence="3">Tucson 15010-1051.87</strain>
    </source>
</reference>
<sequence length="312" mass="36024">MLVMADFVRPLSAELRHIAETELNEVAERLPADLQALRDWLAKQPHLKCRQDAQFLVAFLRGCKFSLEKAKSKLDHFYTIKSMMPEVFGNRQMDERNIALCRTGTYVRLPKPFGTAGPRITLTDYSKFDPKIFKMLDLFRYQTLLMERQIREDDNSIISGYIEIIDLSQMSLSFVAQMDFTLIKKMGVFAEKASPTRMKGVHLVNCPKEAAAVLNLAKSLMPTKLQNRFYVHKNMEQLFEIIPREYLPEEYGGDNGRIGDIIAQMEQEMLGYNDYLKEENDYGVNEQLRPGKRLSPDTLFGIEGSFRKLDID</sequence>
<dbReference type="Gene3D" id="1.20.5.1200">
    <property type="entry name" value="Alpha-tocopherol transfer"/>
    <property type="match status" value="1"/>
</dbReference>
<dbReference type="InterPro" id="IPR001251">
    <property type="entry name" value="CRAL-TRIO_dom"/>
</dbReference>
<dbReference type="GO" id="GO:0016020">
    <property type="term" value="C:membrane"/>
    <property type="evidence" value="ECO:0007669"/>
    <property type="project" value="TreeGrafter"/>
</dbReference>
<dbReference type="InterPro" id="IPR011074">
    <property type="entry name" value="CRAL/TRIO_N_dom"/>
</dbReference>
<dbReference type="SMR" id="B4LJA0"/>
<dbReference type="PRINTS" id="PR00180">
    <property type="entry name" value="CRETINALDHBP"/>
</dbReference>
<dbReference type="eggNOG" id="KOG1471">
    <property type="taxonomic scope" value="Eukaryota"/>
</dbReference>
<dbReference type="Pfam" id="PF00650">
    <property type="entry name" value="CRAL_TRIO"/>
    <property type="match status" value="1"/>
</dbReference>